<dbReference type="PANTHER" id="PTHR43652:SF2">
    <property type="entry name" value="BASIC AMINO ACID ANTIPORTER YFCC-RELATED"/>
    <property type="match status" value="1"/>
</dbReference>
<dbReference type="RefSeq" id="WP_160201142.1">
    <property type="nucleotide sequence ID" value="NZ_QXWK01000005.1"/>
</dbReference>
<protein>
    <submittedName>
        <fullName evidence="7">YfcC family protein</fullName>
    </submittedName>
</protein>
<evidence type="ECO:0000256" key="1">
    <source>
        <dbReference type="ARBA" id="ARBA00004651"/>
    </source>
</evidence>
<feature type="transmembrane region" description="Helical" evidence="6">
    <location>
        <begin position="85"/>
        <end position="109"/>
    </location>
</feature>
<evidence type="ECO:0000256" key="5">
    <source>
        <dbReference type="ARBA" id="ARBA00023136"/>
    </source>
</evidence>
<keyword evidence="8" id="KW-1185">Reference proteome</keyword>
<feature type="transmembrane region" description="Helical" evidence="6">
    <location>
        <begin position="412"/>
        <end position="432"/>
    </location>
</feature>
<comment type="caution">
    <text evidence="7">The sequence shown here is derived from an EMBL/GenBank/DDBJ whole genome shotgun (WGS) entry which is preliminary data.</text>
</comment>
<feature type="transmembrane region" description="Helical" evidence="6">
    <location>
        <begin position="167"/>
        <end position="185"/>
    </location>
</feature>
<dbReference type="PANTHER" id="PTHR43652">
    <property type="entry name" value="BASIC AMINO ACID ANTIPORTER YFCC-RELATED"/>
    <property type="match status" value="1"/>
</dbReference>
<feature type="transmembrane region" description="Helical" evidence="6">
    <location>
        <begin position="280"/>
        <end position="297"/>
    </location>
</feature>
<name>A0A845QL91_9FIRM</name>
<feature type="transmembrane region" description="Helical" evidence="6">
    <location>
        <begin position="197"/>
        <end position="217"/>
    </location>
</feature>
<feature type="transmembrane region" description="Helical" evidence="6">
    <location>
        <begin position="20"/>
        <end position="40"/>
    </location>
</feature>
<dbReference type="Pfam" id="PF03606">
    <property type="entry name" value="DcuC"/>
    <property type="match status" value="1"/>
</dbReference>
<gene>
    <name evidence="7" type="ORF">D0435_04130</name>
</gene>
<comment type="subcellular location">
    <subcellularLocation>
        <location evidence="1">Cell membrane</location>
        <topology evidence="1">Multi-pass membrane protein</topology>
    </subcellularLocation>
</comment>
<feature type="transmembrane region" description="Helical" evidence="6">
    <location>
        <begin position="317"/>
        <end position="334"/>
    </location>
</feature>
<evidence type="ECO:0000256" key="4">
    <source>
        <dbReference type="ARBA" id="ARBA00022989"/>
    </source>
</evidence>
<accession>A0A845QL91</accession>
<dbReference type="Proteomes" id="UP000446866">
    <property type="component" value="Unassembled WGS sequence"/>
</dbReference>
<evidence type="ECO:0000256" key="6">
    <source>
        <dbReference type="SAM" id="Phobius"/>
    </source>
</evidence>
<evidence type="ECO:0000313" key="8">
    <source>
        <dbReference type="Proteomes" id="UP000446866"/>
    </source>
</evidence>
<dbReference type="InterPro" id="IPR051679">
    <property type="entry name" value="DASS-Related_Transporters"/>
</dbReference>
<proteinExistence type="predicted"/>
<organism evidence="7 8">
    <name type="scientific">Anaerotruncus colihominis</name>
    <dbReference type="NCBI Taxonomy" id="169435"/>
    <lineage>
        <taxon>Bacteria</taxon>
        <taxon>Bacillati</taxon>
        <taxon>Bacillota</taxon>
        <taxon>Clostridia</taxon>
        <taxon>Eubacteriales</taxon>
        <taxon>Oscillospiraceae</taxon>
        <taxon>Anaerotruncus</taxon>
    </lineage>
</organism>
<keyword evidence="2" id="KW-1003">Cell membrane</keyword>
<dbReference type="InterPro" id="IPR018385">
    <property type="entry name" value="C4_dicarb_anaerob_car-like"/>
</dbReference>
<keyword evidence="5 6" id="KW-0472">Membrane</keyword>
<dbReference type="EMBL" id="QXWK01000005">
    <property type="protein sequence ID" value="NBH60848.1"/>
    <property type="molecule type" value="Genomic_DNA"/>
</dbReference>
<evidence type="ECO:0000256" key="3">
    <source>
        <dbReference type="ARBA" id="ARBA00022692"/>
    </source>
</evidence>
<evidence type="ECO:0000256" key="2">
    <source>
        <dbReference type="ARBA" id="ARBA00022475"/>
    </source>
</evidence>
<feature type="transmembrane region" description="Helical" evidence="6">
    <location>
        <begin position="121"/>
        <end position="138"/>
    </location>
</feature>
<keyword evidence="3 6" id="KW-0812">Transmembrane</keyword>
<dbReference type="GO" id="GO:0005886">
    <property type="term" value="C:plasma membrane"/>
    <property type="evidence" value="ECO:0007669"/>
    <property type="project" value="UniProtKB-SubCell"/>
</dbReference>
<feature type="transmembrane region" description="Helical" evidence="6">
    <location>
        <begin position="444"/>
        <end position="464"/>
    </location>
</feature>
<feature type="transmembrane region" description="Helical" evidence="6">
    <location>
        <begin position="257"/>
        <end position="274"/>
    </location>
</feature>
<sequence length="467" mass="50253">MEPKLEEKKFKLRFPDTGTLLIILVVLSAILTYIVPAGLFERQLDEATGRTLVVAGTYASAESNPTTFMQLIMSIYNGMVDASDIAWFIFVIGGAFGIVTKSGAIAAGLNKLIRKYEGKESLLVIIIMSAFFLGGMSYGMGEEVIPLVAILVPIAIKMGFDPIVGVSMAIVGLYSGYSAGALNPFNTGVAQGICDLPMFSGIGLRIALGVGALLIAIHHTIRHGKKFKASGQVVNLNELPENLQTVEEREFNGRDKVILLVLVLTVAVLVYGIIKFDWYLGEMAALFFLMGIIVGLIHFEGSFNDTINEFMIGCRDIATAVILVCLGRAILIVLQDGNILDTIVYATSVPLAKLPSVVAAWGMYLSQGVVNFLIPSSSGQAVVVMPIMSSLADVLGITRQTAVLAFQSGDGFWNMITPVHPILMASLGLAGVSFKQWFKFAFSLVMKWSAWVCIILAAAVLTNYGPF</sequence>
<evidence type="ECO:0000313" key="7">
    <source>
        <dbReference type="EMBL" id="NBH60848.1"/>
    </source>
</evidence>
<keyword evidence="4 6" id="KW-1133">Transmembrane helix</keyword>
<dbReference type="AlphaFoldDB" id="A0A845QL91"/>
<reference evidence="7 8" key="1">
    <citation type="submission" date="2018-08" db="EMBL/GenBank/DDBJ databases">
        <title>Murine metabolic-syndrome-specific gut microbial biobank.</title>
        <authorList>
            <person name="Liu C."/>
        </authorList>
    </citation>
    <scope>NUCLEOTIDE SEQUENCE [LARGE SCALE GENOMIC DNA]</scope>
    <source>
        <strain evidence="7 8">28</strain>
    </source>
</reference>